<sequence length="81" mass="9615">MYRFSYKVNQRRRIRQIKRQSARYLIASDNNSSDDNCSDDNNEQLLQVHGERQELHEEISPMVINNEYVSFSSCVNDNDDD</sequence>
<proteinExistence type="predicted"/>
<protein>
    <submittedName>
        <fullName evidence="1">Uncharacterized protein</fullName>
    </submittedName>
</protein>
<feature type="non-terminal residue" evidence="1">
    <location>
        <position position="81"/>
    </location>
</feature>
<dbReference type="Proteomes" id="UP000681967">
    <property type="component" value="Unassembled WGS sequence"/>
</dbReference>
<gene>
    <name evidence="1" type="ORF">BYL167_LOCUS11277</name>
</gene>
<accession>A0A8S2MFQ9</accession>
<dbReference type="AlphaFoldDB" id="A0A8S2MFQ9"/>
<organism evidence="1 2">
    <name type="scientific">Rotaria magnacalcarata</name>
    <dbReference type="NCBI Taxonomy" id="392030"/>
    <lineage>
        <taxon>Eukaryota</taxon>
        <taxon>Metazoa</taxon>
        <taxon>Spiralia</taxon>
        <taxon>Gnathifera</taxon>
        <taxon>Rotifera</taxon>
        <taxon>Eurotatoria</taxon>
        <taxon>Bdelloidea</taxon>
        <taxon>Philodinida</taxon>
        <taxon>Philodinidae</taxon>
        <taxon>Rotaria</taxon>
    </lineage>
</organism>
<evidence type="ECO:0000313" key="1">
    <source>
        <dbReference type="EMBL" id="CAF3955885.1"/>
    </source>
</evidence>
<dbReference type="EMBL" id="CAJOBH010003530">
    <property type="protein sequence ID" value="CAF3955885.1"/>
    <property type="molecule type" value="Genomic_DNA"/>
</dbReference>
<reference evidence="1" key="1">
    <citation type="submission" date="2021-02" db="EMBL/GenBank/DDBJ databases">
        <authorList>
            <person name="Nowell W R."/>
        </authorList>
    </citation>
    <scope>NUCLEOTIDE SEQUENCE</scope>
</reference>
<comment type="caution">
    <text evidence="1">The sequence shown here is derived from an EMBL/GenBank/DDBJ whole genome shotgun (WGS) entry which is preliminary data.</text>
</comment>
<evidence type="ECO:0000313" key="2">
    <source>
        <dbReference type="Proteomes" id="UP000681967"/>
    </source>
</evidence>
<name>A0A8S2MFQ9_9BILA</name>